<proteinExistence type="predicted"/>
<accession>A0A4Z0GTR9</accession>
<gene>
    <name evidence="1" type="ORF">E4099_22285</name>
</gene>
<dbReference type="Proteomes" id="UP000297948">
    <property type="component" value="Unassembled WGS sequence"/>
</dbReference>
<evidence type="ECO:0000313" key="1">
    <source>
        <dbReference type="EMBL" id="TGA99678.1"/>
    </source>
</evidence>
<sequence length="113" mass="12115">MSGPGEPAERGAIRVADRVVAKIAAQAAREALPALPRTPRPEAAVSVRDRTARVRIALELGYPLDIGTHCGAVRRHVRSRVAGLTGMEVREVAITVERLRSPHLGGAGQERVR</sequence>
<dbReference type="EMBL" id="SRID01000246">
    <property type="protein sequence ID" value="TGA99678.1"/>
    <property type="molecule type" value="Genomic_DNA"/>
</dbReference>
<name>A0A4Z0GTR9_9ACTN</name>
<organism evidence="1 2">
    <name type="scientific">Streptomyces palmae</name>
    <dbReference type="NCBI Taxonomy" id="1701085"/>
    <lineage>
        <taxon>Bacteria</taxon>
        <taxon>Bacillati</taxon>
        <taxon>Actinomycetota</taxon>
        <taxon>Actinomycetes</taxon>
        <taxon>Kitasatosporales</taxon>
        <taxon>Streptomycetaceae</taxon>
        <taxon>Streptomyces</taxon>
    </lineage>
</organism>
<evidence type="ECO:0000313" key="2">
    <source>
        <dbReference type="Proteomes" id="UP000297948"/>
    </source>
</evidence>
<keyword evidence="2" id="KW-1185">Reference proteome</keyword>
<reference evidence="1 2" key="1">
    <citation type="submission" date="2019-03" db="EMBL/GenBank/DDBJ databases">
        <authorList>
            <person name="Gonzalez-Pimentel J.L."/>
        </authorList>
    </citation>
    <scope>NUCLEOTIDE SEQUENCE [LARGE SCALE GENOMIC DNA]</scope>
    <source>
        <strain evidence="1 2">JCM 31289</strain>
    </source>
</reference>
<dbReference type="OrthoDB" id="4350674at2"/>
<dbReference type="AlphaFoldDB" id="A0A4Z0GTR9"/>
<protein>
    <submittedName>
        <fullName evidence="1">Asp23/Gls24 family envelope stress response protein</fullName>
    </submittedName>
</protein>
<comment type="caution">
    <text evidence="1">The sequence shown here is derived from an EMBL/GenBank/DDBJ whole genome shotgun (WGS) entry which is preliminary data.</text>
</comment>